<dbReference type="Gene3D" id="1.10.10.10">
    <property type="entry name" value="Winged helix-like DNA-binding domain superfamily/Winged helix DNA-binding domain"/>
    <property type="match status" value="1"/>
</dbReference>
<proteinExistence type="predicted"/>
<organism evidence="4 5">
    <name type="scientific">Nocardia amamiensis</name>
    <dbReference type="NCBI Taxonomy" id="404578"/>
    <lineage>
        <taxon>Bacteria</taxon>
        <taxon>Bacillati</taxon>
        <taxon>Actinomycetota</taxon>
        <taxon>Actinomycetes</taxon>
        <taxon>Mycobacteriales</taxon>
        <taxon>Nocardiaceae</taxon>
        <taxon>Nocardia</taxon>
    </lineage>
</organism>
<evidence type="ECO:0000259" key="3">
    <source>
        <dbReference type="PROSITE" id="PS50994"/>
    </source>
</evidence>
<dbReference type="Pfam" id="PF13276">
    <property type="entry name" value="HTH_21"/>
    <property type="match status" value="1"/>
</dbReference>
<dbReference type="InterPro" id="IPR009057">
    <property type="entry name" value="Homeodomain-like_sf"/>
</dbReference>
<dbReference type="InterPro" id="IPR036388">
    <property type="entry name" value="WH-like_DNA-bd_sf"/>
</dbReference>
<evidence type="ECO:0000256" key="2">
    <source>
        <dbReference type="SAM" id="Coils"/>
    </source>
</evidence>
<dbReference type="PROSITE" id="PS50994">
    <property type="entry name" value="INTEGRASE"/>
    <property type="match status" value="1"/>
</dbReference>
<evidence type="ECO:0000256" key="1">
    <source>
        <dbReference type="ARBA" id="ARBA00002286"/>
    </source>
</evidence>
<dbReference type="PANTHER" id="PTHR46889:SF5">
    <property type="entry name" value="INTEGRASE PROTEIN"/>
    <property type="match status" value="1"/>
</dbReference>
<dbReference type="InterPro" id="IPR025948">
    <property type="entry name" value="HTH-like_dom"/>
</dbReference>
<dbReference type="InterPro" id="IPR012337">
    <property type="entry name" value="RNaseH-like_sf"/>
</dbReference>
<feature type="domain" description="Integrase catalytic" evidence="3">
    <location>
        <begin position="231"/>
        <end position="405"/>
    </location>
</feature>
<dbReference type="InterPro" id="IPR050900">
    <property type="entry name" value="Transposase_IS3/IS150/IS904"/>
</dbReference>
<dbReference type="InterPro" id="IPR001584">
    <property type="entry name" value="Integrase_cat-core"/>
</dbReference>
<feature type="coiled-coil region" evidence="2">
    <location>
        <begin position="57"/>
        <end position="84"/>
    </location>
</feature>
<sequence>MQAKAKAVRLVVEHRDDYASEWAALKAVSARLGMTAETLRKWVRQAAIDSGEAEGTTTEASRIIREQKRKIAELEQTIEILSAATSFFGAGERPATEVVCVFIAEHRARFGVAPICRALTAQGVKIAPRTFYAWLSRPPSKRQLWDTAITEILAGYYEPDERGRCKPESLYGAEKMWGHLQREGIPVARCTVERLMRANGWKGVMRRKAIRTTEADPAGSRASDLVDRNFRVPAPNLLVVADFTYVRLAGGGFVYTAFVVDAYAGRIVGWECSTSKQTAFVESAIRQAAALRARQGRPWTGSTIHHSDAGSQYTSVKFGETLMLSGLRPSIGSVGDAFDNALAETTIGLYKTEAVREDSPFRRGPLNRLADVELLTHDWVSWFNGSRLMHRLGRRPPVEYEADYYANCSEQRVGDR</sequence>
<dbReference type="InterPro" id="IPR048020">
    <property type="entry name" value="Transpos_IS3"/>
</dbReference>
<dbReference type="NCBIfam" id="NF033516">
    <property type="entry name" value="transpos_IS3"/>
    <property type="match status" value="1"/>
</dbReference>
<evidence type="ECO:0000313" key="5">
    <source>
        <dbReference type="Proteomes" id="UP000702209"/>
    </source>
</evidence>
<dbReference type="Proteomes" id="UP000702209">
    <property type="component" value="Unassembled WGS sequence"/>
</dbReference>
<dbReference type="RefSeq" id="WP_195134006.1">
    <property type="nucleotide sequence ID" value="NZ_JADLQX010000061.1"/>
</dbReference>
<dbReference type="EMBL" id="JADLQX010000061">
    <property type="protein sequence ID" value="MBF6302824.1"/>
    <property type="molecule type" value="Genomic_DNA"/>
</dbReference>
<dbReference type="Pfam" id="PF00665">
    <property type="entry name" value="rve"/>
    <property type="match status" value="1"/>
</dbReference>
<evidence type="ECO:0000313" key="4">
    <source>
        <dbReference type="EMBL" id="MBF6302824.1"/>
    </source>
</evidence>
<comment type="function">
    <text evidence="1">Involved in the transposition of the insertion sequence.</text>
</comment>
<dbReference type="InterPro" id="IPR036397">
    <property type="entry name" value="RNaseH_sf"/>
</dbReference>
<comment type="caution">
    <text evidence="4">The sequence shown here is derived from an EMBL/GenBank/DDBJ whole genome shotgun (WGS) entry which is preliminary data.</text>
</comment>
<protein>
    <submittedName>
        <fullName evidence="4">IS3 family transposase</fullName>
    </submittedName>
</protein>
<dbReference type="SUPFAM" id="SSF46689">
    <property type="entry name" value="Homeodomain-like"/>
    <property type="match status" value="1"/>
</dbReference>
<dbReference type="Gene3D" id="3.30.420.10">
    <property type="entry name" value="Ribonuclease H-like superfamily/Ribonuclease H"/>
    <property type="match status" value="1"/>
</dbReference>
<gene>
    <name evidence="4" type="ORF">IU459_35640</name>
</gene>
<name>A0ABS0D1Y7_9NOCA</name>
<keyword evidence="5" id="KW-1185">Reference proteome</keyword>
<reference evidence="4 5" key="1">
    <citation type="submission" date="2020-10" db="EMBL/GenBank/DDBJ databases">
        <title>Identification of Nocardia species via Next-generation sequencing and recognition of intraspecies genetic diversity.</title>
        <authorList>
            <person name="Li P."/>
            <person name="Li P."/>
            <person name="Lu B."/>
        </authorList>
    </citation>
    <scope>NUCLEOTIDE SEQUENCE [LARGE SCALE GENOMIC DNA]</scope>
    <source>
        <strain evidence="4 5">BJ06-0157</strain>
    </source>
</reference>
<dbReference type="PANTHER" id="PTHR46889">
    <property type="entry name" value="TRANSPOSASE INSF FOR INSERTION SEQUENCE IS3B-RELATED"/>
    <property type="match status" value="1"/>
</dbReference>
<keyword evidence="2" id="KW-0175">Coiled coil</keyword>
<dbReference type="SUPFAM" id="SSF53098">
    <property type="entry name" value="Ribonuclease H-like"/>
    <property type="match status" value="1"/>
</dbReference>
<accession>A0ABS0D1Y7</accession>